<keyword evidence="3 5" id="KW-0547">Nucleotide-binding</keyword>
<feature type="binding site" evidence="5">
    <location>
        <position position="128"/>
    </location>
    <ligand>
        <name>ATP</name>
        <dbReference type="ChEBI" id="CHEBI:30616"/>
    </ligand>
</feature>
<feature type="binding site" evidence="5">
    <location>
        <begin position="58"/>
        <end position="60"/>
    </location>
    <ligand>
        <name>AMP</name>
        <dbReference type="ChEBI" id="CHEBI:456215"/>
    </ligand>
</feature>
<keyword evidence="5" id="KW-0963">Cytoplasm</keyword>
<comment type="function">
    <text evidence="5">Catalyzes the reversible transfer of the terminal phosphate group between ATP and AMP. Plays an important role in cellular energy homeostasis and in adenine nucleotide metabolism.</text>
</comment>
<dbReference type="InterPro" id="IPR033690">
    <property type="entry name" value="Adenylat_kinase_CS"/>
</dbReference>
<feature type="binding site" evidence="5">
    <location>
        <position position="141"/>
    </location>
    <ligand>
        <name>AMP</name>
        <dbReference type="ChEBI" id="CHEBI:456215"/>
    </ligand>
</feature>
<feature type="binding site" evidence="5">
    <location>
        <position position="93"/>
    </location>
    <ligand>
        <name>AMP</name>
        <dbReference type="ChEBI" id="CHEBI:456215"/>
    </ligand>
</feature>
<proteinExistence type="inferred from homology"/>
<dbReference type="GO" id="GO:0044209">
    <property type="term" value="P:AMP salvage"/>
    <property type="evidence" value="ECO:0007669"/>
    <property type="project" value="UniProtKB-UniRule"/>
</dbReference>
<organism evidence="8 9">
    <name type="scientific">Petrachloros mirabilis ULC683</name>
    <dbReference type="NCBI Taxonomy" id="2781853"/>
    <lineage>
        <taxon>Bacteria</taxon>
        <taxon>Bacillati</taxon>
        <taxon>Cyanobacteriota</taxon>
        <taxon>Cyanophyceae</taxon>
        <taxon>Synechococcales</taxon>
        <taxon>Petrachlorosaceae</taxon>
        <taxon>Petrachloros</taxon>
        <taxon>Petrachloros mirabilis</taxon>
    </lineage>
</organism>
<feature type="region of interest" description="NMP" evidence="5">
    <location>
        <begin position="31"/>
        <end position="60"/>
    </location>
</feature>
<evidence type="ECO:0000256" key="2">
    <source>
        <dbReference type="ARBA" id="ARBA00022727"/>
    </source>
</evidence>
<comment type="subunit">
    <text evidence="5 7">Monomer.</text>
</comment>
<evidence type="ECO:0000256" key="1">
    <source>
        <dbReference type="ARBA" id="ARBA00022679"/>
    </source>
</evidence>
<comment type="domain">
    <text evidence="5">Consists of three domains, a large central CORE domain and two small peripheral domains, NMPbind and LID, which undergo movements during catalysis. The LID domain closes over the site of phosphoryl transfer upon ATP binding. Assembling and dissambling the active center during each catalytic cycle provides an effective means to prevent ATP hydrolysis.</text>
</comment>
<keyword evidence="9" id="KW-1185">Reference proteome</keyword>
<comment type="subcellular location">
    <subcellularLocation>
        <location evidence="5 7">Cytoplasm</location>
    </subcellularLocation>
</comment>
<gene>
    <name evidence="5" type="primary">adk</name>
    <name evidence="8" type="ORF">GS597_16285</name>
</gene>
<keyword evidence="2 5" id="KW-0545">Nucleotide biosynthesis</keyword>
<dbReference type="NCBIfam" id="NF002700">
    <property type="entry name" value="PRK02496.1"/>
    <property type="match status" value="1"/>
</dbReference>
<comment type="caution">
    <text evidence="5">Lacks conserved residue(s) required for the propagation of feature annotation.</text>
</comment>
<comment type="similarity">
    <text evidence="5 6">Belongs to the adenylate kinase family.</text>
</comment>
<dbReference type="CDD" id="cd01428">
    <property type="entry name" value="ADK"/>
    <property type="match status" value="1"/>
</dbReference>
<evidence type="ECO:0000256" key="6">
    <source>
        <dbReference type="RuleBase" id="RU003330"/>
    </source>
</evidence>
<feature type="binding site" evidence="5">
    <location>
        <position position="130"/>
    </location>
    <ligand>
        <name>AMP</name>
        <dbReference type="ChEBI" id="CHEBI:456215"/>
    </ligand>
</feature>
<accession>A0A8K2A1E1</accession>
<dbReference type="Proteomes" id="UP000607397">
    <property type="component" value="Unassembled WGS sequence"/>
</dbReference>
<keyword evidence="1 5" id="KW-0808">Transferase</keyword>
<sequence>MARLVLFGPPGAGKGTQATALSKILNLIHISTGDLFRAAVAQKTALGIQAQQYLDKGELVPDEVVIGMVRERLGRGDTHSGWILDGFPRTIPQAKALESLLIEIDQRLDQVINLKVSDDVLVARLLSRGRQDDTEAVIRRRLQVYAEQTQPLIQFYQERQQLINIDGNQSMAQVTQAIEQAVTLLDHSL</sequence>
<dbReference type="HAMAP" id="MF_00235">
    <property type="entry name" value="Adenylate_kinase_Adk"/>
    <property type="match status" value="1"/>
</dbReference>
<dbReference type="InterPro" id="IPR000850">
    <property type="entry name" value="Adenylat/UMP-CMP_kin"/>
</dbReference>
<name>A0A8K2A1E1_9CYAN</name>
<feature type="binding site" evidence="5">
    <location>
        <position position="169"/>
    </location>
    <ligand>
        <name>ATP</name>
        <dbReference type="ChEBI" id="CHEBI:30616"/>
    </ligand>
</feature>
<protein>
    <recommendedName>
        <fullName evidence="5 7">Adenylate kinase</fullName>
        <shortName evidence="5">AK</shortName>
        <ecNumber evidence="5 7">2.7.4.3</ecNumber>
    </recommendedName>
    <alternativeName>
        <fullName evidence="5">ATP-AMP transphosphorylase</fullName>
    </alternativeName>
    <alternativeName>
        <fullName evidence="5">ATP:AMP phosphotransferase</fullName>
    </alternativeName>
    <alternativeName>
        <fullName evidence="5">Adenylate monophosphate kinase</fullName>
    </alternativeName>
</protein>
<dbReference type="Pfam" id="PF00406">
    <property type="entry name" value="ADK"/>
    <property type="match status" value="1"/>
</dbReference>
<comment type="pathway">
    <text evidence="5">Purine metabolism; AMP biosynthesis via salvage pathway; AMP from ADP: step 1/1.</text>
</comment>
<evidence type="ECO:0000256" key="4">
    <source>
        <dbReference type="ARBA" id="ARBA00022777"/>
    </source>
</evidence>
<dbReference type="PRINTS" id="PR00094">
    <property type="entry name" value="ADENYLTKNASE"/>
</dbReference>
<feature type="binding site" evidence="5">
    <location>
        <position position="37"/>
    </location>
    <ligand>
        <name>AMP</name>
        <dbReference type="ChEBI" id="CHEBI:456215"/>
    </ligand>
</feature>
<dbReference type="PROSITE" id="PS00113">
    <property type="entry name" value="ADENYLATE_KINASE"/>
    <property type="match status" value="1"/>
</dbReference>
<keyword evidence="4 5" id="KW-0418">Kinase</keyword>
<dbReference type="InterPro" id="IPR027417">
    <property type="entry name" value="P-loop_NTPase"/>
</dbReference>
<dbReference type="GO" id="GO:0005524">
    <property type="term" value="F:ATP binding"/>
    <property type="evidence" value="ECO:0007669"/>
    <property type="project" value="UniProtKB-UniRule"/>
</dbReference>
<dbReference type="NCBIfam" id="NF001381">
    <property type="entry name" value="PRK00279.1-3"/>
    <property type="match status" value="1"/>
</dbReference>
<evidence type="ECO:0000256" key="7">
    <source>
        <dbReference type="RuleBase" id="RU003331"/>
    </source>
</evidence>
<comment type="catalytic activity">
    <reaction evidence="5 7">
        <text>AMP + ATP = 2 ADP</text>
        <dbReference type="Rhea" id="RHEA:12973"/>
        <dbReference type="ChEBI" id="CHEBI:30616"/>
        <dbReference type="ChEBI" id="CHEBI:456215"/>
        <dbReference type="ChEBI" id="CHEBI:456216"/>
        <dbReference type="EC" id="2.7.4.3"/>
    </reaction>
</comment>
<feature type="binding site" evidence="5">
    <location>
        <begin position="11"/>
        <end position="16"/>
    </location>
    <ligand>
        <name>ATP</name>
        <dbReference type="ChEBI" id="CHEBI:30616"/>
    </ligand>
</feature>
<dbReference type="NCBIfam" id="NF011101">
    <property type="entry name" value="PRK14528.1"/>
    <property type="match status" value="1"/>
</dbReference>
<dbReference type="NCBIfam" id="NF011105">
    <property type="entry name" value="PRK14532.1"/>
    <property type="match status" value="1"/>
</dbReference>
<dbReference type="GO" id="GO:0004017">
    <property type="term" value="F:AMP kinase activity"/>
    <property type="evidence" value="ECO:0007669"/>
    <property type="project" value="UniProtKB-UniRule"/>
</dbReference>
<feature type="binding site" evidence="5">
    <location>
        <begin position="86"/>
        <end position="89"/>
    </location>
    <ligand>
        <name>AMP</name>
        <dbReference type="ChEBI" id="CHEBI:456215"/>
    </ligand>
</feature>
<dbReference type="NCBIfam" id="NF011104">
    <property type="entry name" value="PRK14531.1"/>
    <property type="match status" value="1"/>
</dbReference>
<dbReference type="PANTHER" id="PTHR23359">
    <property type="entry name" value="NUCLEOTIDE KINASE"/>
    <property type="match status" value="1"/>
</dbReference>
<dbReference type="RefSeq" id="WP_161826514.1">
    <property type="nucleotide sequence ID" value="NZ_WVIC01000038.1"/>
</dbReference>
<evidence type="ECO:0000313" key="9">
    <source>
        <dbReference type="Proteomes" id="UP000607397"/>
    </source>
</evidence>
<dbReference type="AlphaFoldDB" id="A0A8K2A1E1"/>
<evidence type="ECO:0000256" key="3">
    <source>
        <dbReference type="ARBA" id="ARBA00022741"/>
    </source>
</evidence>
<evidence type="ECO:0000313" key="8">
    <source>
        <dbReference type="EMBL" id="NCJ08037.1"/>
    </source>
</evidence>
<keyword evidence="5 7" id="KW-0067">ATP-binding</keyword>
<dbReference type="NCBIfam" id="NF011100">
    <property type="entry name" value="PRK14527.1"/>
    <property type="match status" value="1"/>
</dbReference>
<dbReference type="Gene3D" id="3.40.50.300">
    <property type="entry name" value="P-loop containing nucleotide triphosphate hydrolases"/>
    <property type="match status" value="1"/>
</dbReference>
<feature type="binding site" evidence="5">
    <location>
        <position position="32"/>
    </location>
    <ligand>
        <name>AMP</name>
        <dbReference type="ChEBI" id="CHEBI:456215"/>
    </ligand>
</feature>
<dbReference type="EC" id="2.7.4.3" evidence="5 7"/>
<dbReference type="UniPathway" id="UPA00588">
    <property type="reaction ID" value="UER00649"/>
</dbReference>
<dbReference type="NCBIfam" id="TIGR01351">
    <property type="entry name" value="adk"/>
    <property type="match status" value="1"/>
</dbReference>
<dbReference type="EMBL" id="WVIC01000038">
    <property type="protein sequence ID" value="NCJ08037.1"/>
    <property type="molecule type" value="Genomic_DNA"/>
</dbReference>
<comment type="caution">
    <text evidence="8">The sequence shown here is derived from an EMBL/GenBank/DDBJ whole genome shotgun (WGS) entry which is preliminary data.</text>
</comment>
<dbReference type="GO" id="GO:0005737">
    <property type="term" value="C:cytoplasm"/>
    <property type="evidence" value="ECO:0007669"/>
    <property type="project" value="UniProtKB-SubCell"/>
</dbReference>
<dbReference type="SUPFAM" id="SSF52540">
    <property type="entry name" value="P-loop containing nucleoside triphosphate hydrolases"/>
    <property type="match status" value="1"/>
</dbReference>
<reference evidence="8" key="1">
    <citation type="submission" date="2019-12" db="EMBL/GenBank/DDBJ databases">
        <title>High-Quality draft genome sequences of three cyanobacteria isolated from the limestone walls of the Old Cathedral of Coimbra.</title>
        <authorList>
            <person name="Tiago I."/>
            <person name="Soares F."/>
            <person name="Portugal A."/>
        </authorList>
    </citation>
    <scope>NUCLEOTIDE SEQUENCE [LARGE SCALE GENOMIC DNA]</scope>
    <source>
        <strain evidence="8">C</strain>
    </source>
</reference>
<evidence type="ECO:0000256" key="5">
    <source>
        <dbReference type="HAMAP-Rule" id="MF_00235"/>
    </source>
</evidence>
<dbReference type="InterPro" id="IPR006259">
    <property type="entry name" value="Adenyl_kin_sub"/>
</dbReference>